<dbReference type="SMART" id="SM01321">
    <property type="entry name" value="Y1_Tnp"/>
    <property type="match status" value="1"/>
</dbReference>
<evidence type="ECO:0000259" key="1">
    <source>
        <dbReference type="SMART" id="SM01321"/>
    </source>
</evidence>
<evidence type="ECO:0000313" key="2">
    <source>
        <dbReference type="EMBL" id="MCB5226087.1"/>
    </source>
</evidence>
<dbReference type="PANTHER" id="PTHR34322:SF2">
    <property type="entry name" value="TRANSPOSASE IS200-LIKE DOMAIN-CONTAINING PROTEIN"/>
    <property type="match status" value="1"/>
</dbReference>
<dbReference type="SUPFAM" id="SSF143422">
    <property type="entry name" value="Transposase IS200-like"/>
    <property type="match status" value="1"/>
</dbReference>
<accession>A0ABS8C184</accession>
<proteinExistence type="predicted"/>
<dbReference type="Proteomes" id="UP000633814">
    <property type="component" value="Unassembled WGS sequence"/>
</dbReference>
<dbReference type="Pfam" id="PF01797">
    <property type="entry name" value="Y1_Tnp"/>
    <property type="match status" value="1"/>
</dbReference>
<dbReference type="InterPro" id="IPR036515">
    <property type="entry name" value="Transposase_17_sf"/>
</dbReference>
<dbReference type="PANTHER" id="PTHR34322">
    <property type="entry name" value="TRANSPOSASE, Y1_TNP DOMAIN-CONTAINING"/>
    <property type="match status" value="1"/>
</dbReference>
<organism evidence="2 3">
    <name type="scientific">Alishewanella maricola</name>
    <dbReference type="NCBI Taxonomy" id="2795740"/>
    <lineage>
        <taxon>Bacteria</taxon>
        <taxon>Pseudomonadati</taxon>
        <taxon>Pseudomonadota</taxon>
        <taxon>Gammaproteobacteria</taxon>
        <taxon>Alteromonadales</taxon>
        <taxon>Alteromonadaceae</taxon>
        <taxon>Alishewanella</taxon>
    </lineage>
</organism>
<dbReference type="Gene3D" id="3.30.70.1290">
    <property type="entry name" value="Transposase IS200-like"/>
    <property type="match status" value="1"/>
</dbReference>
<evidence type="ECO:0000313" key="3">
    <source>
        <dbReference type="Proteomes" id="UP000633814"/>
    </source>
</evidence>
<feature type="domain" description="Transposase IS200-like" evidence="1">
    <location>
        <begin position="3"/>
        <end position="118"/>
    </location>
</feature>
<gene>
    <name evidence="2" type="ORF">JAO78_004590</name>
</gene>
<keyword evidence="3" id="KW-1185">Reference proteome</keyword>
<dbReference type="InterPro" id="IPR002686">
    <property type="entry name" value="Transposase_17"/>
</dbReference>
<name>A0ABS8C184_9ALTE</name>
<sequence length="213" mass="24473">MFIDNMPYHIVHRGHNRTNCFKFEAVKGMFFSMLCNKLDECGIKLHAFVLMSNHYHLLVTPQSGKEVPHFMQCLGRHFAGYYNALNEKTGTVWDGKYFASLVENDYYVLACYRYIELNPVRAGIVRTPDQYHWSSYHSNAGGLNSQIIVPHPSYEALGDNKFTRLRAYRELFNADIDKAELQAIRQSLNKNLPCQSLIANSKQVQPEAMSISV</sequence>
<dbReference type="EMBL" id="JAEINI020000002">
    <property type="protein sequence ID" value="MCB5226087.1"/>
    <property type="molecule type" value="Genomic_DNA"/>
</dbReference>
<protein>
    <submittedName>
        <fullName evidence="2">Transposase</fullName>
    </submittedName>
</protein>
<comment type="caution">
    <text evidence="2">The sequence shown here is derived from an EMBL/GenBank/DDBJ whole genome shotgun (WGS) entry which is preliminary data.</text>
</comment>
<reference evidence="2 3" key="1">
    <citation type="submission" date="2021-10" db="EMBL/GenBank/DDBJ databases">
        <title>Alishewanella koreense sp. nov. isolated from seawater of southwestern coast in South Korea and the proposal for the reclassification of Rheinheimera perlucida and Rheinheimera tuosuensis as Arsukibacterium perlucida and Arsukibacterium tuosuensis.</title>
        <authorList>
            <person name="Kim K.H."/>
            <person name="Ruan W."/>
            <person name="Kim K.R."/>
            <person name="Baek J.H."/>
            <person name="Jeon C.O."/>
        </authorList>
    </citation>
    <scope>NUCLEOTIDE SEQUENCE [LARGE SCALE GENOMIC DNA]</scope>
    <source>
        <strain evidence="2 3">16-MA</strain>
    </source>
</reference>